<feature type="domain" description="Methyltransferase" evidence="1">
    <location>
        <begin position="4"/>
        <end position="239"/>
    </location>
</feature>
<dbReference type="PANTHER" id="PTHR12496">
    <property type="entry name" value="CGI-41 METHYLTRANSFERASE"/>
    <property type="match status" value="1"/>
</dbReference>
<keyword evidence="3" id="KW-1185">Reference proteome</keyword>
<dbReference type="PANTHER" id="PTHR12496:SF0">
    <property type="entry name" value="METHYLTRANSFERASE DOMAIN-CONTAINING PROTEIN"/>
    <property type="match status" value="1"/>
</dbReference>
<sequence length="476" mass="53552">MNVKKIHEVSHFARFIDKLTANIADSQDRRITHLVDFGSGQNYLGRALASQPYDKHVVAIESRPHNIEGAKFYDVTAKLAVKEQVLRNKKEYRAEMEAANKKTSFKRKTALQIHEDADKIIAQIELGRAIVQPSVEGRGSIQYVEHRIEDGNLESVIKQIIPNLDTAAKAYANSVGTQQLDPLLKGKPLTADRDTELRLMVISLHSCGNLVHHGIRSLLQNPSVQSVALVGCCYNLMTERLGPPSYKLPTLRPNHPRLVETSTACDPHGFPMSDRLCSYKTSNKEEGIRLNITARMMAVQAPQNWGEKDSEAFFKRHFFRALLQRIFLDYGIVDAPKVDDDNGSDQENSTGNSGTQPLIIGSLRKSCYDSFTSYVRGAIAKLSTQDSERGVLEQRRLSGVGDADIQDYEHRYQERKKELSIMWSLMAFSAGVIEAVIVVDRYLFLKEQPEVRAAWVEPVFEYAQSPRNLVVVGVKR</sequence>
<dbReference type="InterPro" id="IPR052220">
    <property type="entry name" value="METTL25"/>
</dbReference>
<evidence type="ECO:0000313" key="2">
    <source>
        <dbReference type="EMBL" id="TKA80115.1"/>
    </source>
</evidence>
<proteinExistence type="predicted"/>
<dbReference type="EMBL" id="NAJN01000069">
    <property type="protein sequence ID" value="TKA80115.1"/>
    <property type="molecule type" value="Genomic_DNA"/>
</dbReference>
<comment type="caution">
    <text evidence="2">The sequence shown here is derived from an EMBL/GenBank/DDBJ whole genome shotgun (WGS) entry which is preliminary data.</text>
</comment>
<protein>
    <recommendedName>
        <fullName evidence="1">Methyltransferase domain-containing protein</fullName>
    </recommendedName>
</protein>
<dbReference type="OrthoDB" id="10258156at2759"/>
<dbReference type="AlphaFoldDB" id="A0A4U0XY76"/>
<organism evidence="2 3">
    <name type="scientific">Cryomyces minteri</name>
    <dbReference type="NCBI Taxonomy" id="331657"/>
    <lineage>
        <taxon>Eukaryota</taxon>
        <taxon>Fungi</taxon>
        <taxon>Dikarya</taxon>
        <taxon>Ascomycota</taxon>
        <taxon>Pezizomycotina</taxon>
        <taxon>Dothideomycetes</taxon>
        <taxon>Dothideomycetes incertae sedis</taxon>
        <taxon>Cryomyces</taxon>
    </lineage>
</organism>
<dbReference type="InterPro" id="IPR025714">
    <property type="entry name" value="Methyltranfer_dom"/>
</dbReference>
<evidence type="ECO:0000313" key="3">
    <source>
        <dbReference type="Proteomes" id="UP000308768"/>
    </source>
</evidence>
<dbReference type="Pfam" id="PF13679">
    <property type="entry name" value="Methyltransf_32"/>
    <property type="match status" value="1"/>
</dbReference>
<dbReference type="STRING" id="331657.A0A4U0XY76"/>
<evidence type="ECO:0000259" key="1">
    <source>
        <dbReference type="Pfam" id="PF13679"/>
    </source>
</evidence>
<accession>A0A4U0XY76</accession>
<dbReference type="Proteomes" id="UP000308768">
    <property type="component" value="Unassembled WGS sequence"/>
</dbReference>
<name>A0A4U0XY76_9PEZI</name>
<reference evidence="2 3" key="1">
    <citation type="submission" date="2017-03" db="EMBL/GenBank/DDBJ databases">
        <title>Genomes of endolithic fungi from Antarctica.</title>
        <authorList>
            <person name="Coleine C."/>
            <person name="Masonjones S."/>
            <person name="Stajich J.E."/>
        </authorList>
    </citation>
    <scope>NUCLEOTIDE SEQUENCE [LARGE SCALE GENOMIC DNA]</scope>
    <source>
        <strain evidence="2 3">CCFEE 5187</strain>
    </source>
</reference>
<gene>
    <name evidence="2" type="ORF">B0A49_01361</name>
</gene>